<proteinExistence type="predicted"/>
<feature type="domain" description="Formyl transferase N-terminal" evidence="5">
    <location>
        <begin position="3"/>
        <end position="110"/>
    </location>
</feature>
<dbReference type="AlphaFoldDB" id="A0A383DLB2"/>
<dbReference type="GO" id="GO:0005737">
    <property type="term" value="C:cytoplasm"/>
    <property type="evidence" value="ECO:0007669"/>
    <property type="project" value="TreeGrafter"/>
</dbReference>
<evidence type="ECO:0000313" key="6">
    <source>
        <dbReference type="EMBL" id="SVE44638.1"/>
    </source>
</evidence>
<dbReference type="EMBL" id="UINC01217857">
    <property type="protein sequence ID" value="SVE44638.1"/>
    <property type="molecule type" value="Genomic_DNA"/>
</dbReference>
<dbReference type="GO" id="GO:0006189">
    <property type="term" value="P:'de novo' IMP biosynthetic process"/>
    <property type="evidence" value="ECO:0007669"/>
    <property type="project" value="TreeGrafter"/>
</dbReference>
<dbReference type="PANTHER" id="PTHR43369">
    <property type="entry name" value="PHOSPHORIBOSYLGLYCINAMIDE FORMYLTRANSFERASE"/>
    <property type="match status" value="1"/>
</dbReference>
<reference evidence="6" key="1">
    <citation type="submission" date="2018-05" db="EMBL/GenBank/DDBJ databases">
        <authorList>
            <person name="Lanie J.A."/>
            <person name="Ng W.-L."/>
            <person name="Kazmierczak K.M."/>
            <person name="Andrzejewski T.M."/>
            <person name="Davidsen T.M."/>
            <person name="Wayne K.J."/>
            <person name="Tettelin H."/>
            <person name="Glass J.I."/>
            <person name="Rusch D."/>
            <person name="Podicherti R."/>
            <person name="Tsui H.-C.T."/>
            <person name="Winkler M.E."/>
        </authorList>
    </citation>
    <scope>NUCLEOTIDE SEQUENCE</scope>
</reference>
<keyword evidence="3" id="KW-0808">Transferase</keyword>
<dbReference type="GO" id="GO:0004644">
    <property type="term" value="F:phosphoribosylglycinamide formyltransferase activity"/>
    <property type="evidence" value="ECO:0007669"/>
    <property type="project" value="UniProtKB-EC"/>
</dbReference>
<dbReference type="InterPro" id="IPR036477">
    <property type="entry name" value="Formyl_transf_N_sf"/>
</dbReference>
<sequence>MQLIRKFNPTIIVTFGTSLLGSKYLDLYPDRIINLHLGLSQFYRGSSCNFWPIYDLNPHLLGATVHFINKKIDGGNIVTQNTIDLDKNDSEYVLMTKPIILGTKLMIEAIKRTNADLAMNRNPQNNGKLYQIK</sequence>
<dbReference type="PANTHER" id="PTHR43369:SF2">
    <property type="entry name" value="PHOSPHORIBOSYLGLYCINAMIDE FORMYLTRANSFERASE"/>
    <property type="match status" value="1"/>
</dbReference>
<accession>A0A383DLB2</accession>
<comment type="pathway">
    <text evidence="1">Purine metabolism; IMP biosynthesis via de novo pathway; N(2)-formyl-N(1)-(5-phospho-D-ribosyl)glycinamide from N(1)-(5-phospho-D-ribosyl)glycinamide (10-formyl THF route): step 1/1.</text>
</comment>
<keyword evidence="4" id="KW-0658">Purine biosynthesis</keyword>
<dbReference type="SUPFAM" id="SSF53328">
    <property type="entry name" value="Formyltransferase"/>
    <property type="match status" value="1"/>
</dbReference>
<evidence type="ECO:0000256" key="2">
    <source>
        <dbReference type="ARBA" id="ARBA00012254"/>
    </source>
</evidence>
<dbReference type="InterPro" id="IPR002376">
    <property type="entry name" value="Formyl_transf_N"/>
</dbReference>
<dbReference type="Pfam" id="PF00551">
    <property type="entry name" value="Formyl_trans_N"/>
    <property type="match status" value="1"/>
</dbReference>
<feature type="non-terminal residue" evidence="6">
    <location>
        <position position="133"/>
    </location>
</feature>
<protein>
    <recommendedName>
        <fullName evidence="2">phosphoribosylglycinamide formyltransferase 1</fullName>
        <ecNumber evidence="2">2.1.2.2</ecNumber>
    </recommendedName>
</protein>
<name>A0A383DLB2_9ZZZZ</name>
<organism evidence="6">
    <name type="scientific">marine metagenome</name>
    <dbReference type="NCBI Taxonomy" id="408172"/>
    <lineage>
        <taxon>unclassified sequences</taxon>
        <taxon>metagenomes</taxon>
        <taxon>ecological metagenomes</taxon>
    </lineage>
</organism>
<gene>
    <name evidence="6" type="ORF">METZ01_LOCUS497492</name>
</gene>
<evidence type="ECO:0000256" key="3">
    <source>
        <dbReference type="ARBA" id="ARBA00022679"/>
    </source>
</evidence>
<dbReference type="Gene3D" id="3.40.50.170">
    <property type="entry name" value="Formyl transferase, N-terminal domain"/>
    <property type="match status" value="1"/>
</dbReference>
<evidence type="ECO:0000256" key="1">
    <source>
        <dbReference type="ARBA" id="ARBA00005054"/>
    </source>
</evidence>
<evidence type="ECO:0000256" key="4">
    <source>
        <dbReference type="ARBA" id="ARBA00022755"/>
    </source>
</evidence>
<dbReference type="EC" id="2.1.2.2" evidence="2"/>
<evidence type="ECO:0000259" key="5">
    <source>
        <dbReference type="Pfam" id="PF00551"/>
    </source>
</evidence>